<dbReference type="AlphaFoldDB" id="A0A927AWN9"/>
<protein>
    <submittedName>
        <fullName evidence="1">Uncharacterized protein</fullName>
    </submittedName>
</protein>
<evidence type="ECO:0000313" key="1">
    <source>
        <dbReference type="EMBL" id="MBD2705797.1"/>
    </source>
</evidence>
<sequence>MCDYQSTYSPAQYTKQQLEKTHALWLDNWYLEAPGVAATPDELPRLNTATLRRDYEQMLTQLEHLTIVDVPFWQQLKQKRKQALESEYRLKRLAINAYANPKLLRNSSYDAMGATYVEALIAGDTTALLTSWKRLNEEQKKDSGLPEKIEEAFQEKYKAPNRLQVARVELMAYGWWNHAKQAVPYVVGNSSM</sequence>
<accession>A0A927AWN9</accession>
<gene>
    <name evidence="1" type="ORF">IC229_34680</name>
</gene>
<proteinExistence type="predicted"/>
<reference evidence="1" key="1">
    <citation type="submission" date="2020-09" db="EMBL/GenBank/DDBJ databases">
        <authorList>
            <person name="Kim M.K."/>
        </authorList>
    </citation>
    <scope>NUCLEOTIDE SEQUENCE</scope>
    <source>
        <strain evidence="1">BT702</strain>
    </source>
</reference>
<comment type="caution">
    <text evidence="1">The sequence shown here is derived from an EMBL/GenBank/DDBJ whole genome shotgun (WGS) entry which is preliminary data.</text>
</comment>
<evidence type="ECO:0000313" key="2">
    <source>
        <dbReference type="Proteomes" id="UP000598820"/>
    </source>
</evidence>
<dbReference type="Proteomes" id="UP000598820">
    <property type="component" value="Unassembled WGS sequence"/>
</dbReference>
<organism evidence="1 2">
    <name type="scientific">Spirosoma profusum</name>
    <dbReference type="NCBI Taxonomy" id="2771354"/>
    <lineage>
        <taxon>Bacteria</taxon>
        <taxon>Pseudomonadati</taxon>
        <taxon>Bacteroidota</taxon>
        <taxon>Cytophagia</taxon>
        <taxon>Cytophagales</taxon>
        <taxon>Cytophagaceae</taxon>
        <taxon>Spirosoma</taxon>
    </lineage>
</organism>
<name>A0A927AWN9_9BACT</name>
<dbReference type="RefSeq" id="WP_190893560.1">
    <property type="nucleotide sequence ID" value="NZ_JACWZY010000073.1"/>
</dbReference>
<dbReference type="EMBL" id="JACWZY010000073">
    <property type="protein sequence ID" value="MBD2705797.1"/>
    <property type="molecule type" value="Genomic_DNA"/>
</dbReference>
<keyword evidence="2" id="KW-1185">Reference proteome</keyword>